<reference evidence="3 4" key="1">
    <citation type="submission" date="2023-07" db="EMBL/GenBank/DDBJ databases">
        <title>Genomic Encyclopedia of Type Strains, Phase IV (KMG-IV): sequencing the most valuable type-strain genomes for metagenomic binning, comparative biology and taxonomic classification.</title>
        <authorList>
            <person name="Goeker M."/>
        </authorList>
    </citation>
    <scope>NUCLEOTIDE SEQUENCE [LARGE SCALE GENOMIC DNA]</scope>
    <source>
        <strain evidence="3 4">DSM 1400</strain>
    </source>
</reference>
<evidence type="ECO:0008006" key="5">
    <source>
        <dbReference type="Google" id="ProtNLM"/>
    </source>
</evidence>
<feature type="transmembrane region" description="Helical" evidence="2">
    <location>
        <begin position="7"/>
        <end position="23"/>
    </location>
</feature>
<feature type="region of interest" description="Disordered" evidence="1">
    <location>
        <begin position="35"/>
        <end position="106"/>
    </location>
</feature>
<accession>A0ABU0JUQ2</accession>
<evidence type="ECO:0000313" key="3">
    <source>
        <dbReference type="EMBL" id="MDQ0480840.1"/>
    </source>
</evidence>
<keyword evidence="2" id="KW-1133">Transmembrane helix</keyword>
<gene>
    <name evidence="3" type="ORF">QOZ93_002590</name>
</gene>
<evidence type="ECO:0000256" key="1">
    <source>
        <dbReference type="SAM" id="MobiDB-lite"/>
    </source>
</evidence>
<evidence type="ECO:0000256" key="2">
    <source>
        <dbReference type="SAM" id="Phobius"/>
    </source>
</evidence>
<name>A0ABU0JUQ2_HATLI</name>
<keyword evidence="2" id="KW-0472">Membrane</keyword>
<keyword evidence="2" id="KW-0812">Transmembrane</keyword>
<keyword evidence="4" id="KW-1185">Reference proteome</keyword>
<feature type="compositionally biased region" description="Basic and acidic residues" evidence="1">
    <location>
        <begin position="145"/>
        <end position="267"/>
    </location>
</feature>
<dbReference type="EMBL" id="JAUSWN010000030">
    <property type="protein sequence ID" value="MDQ0480840.1"/>
    <property type="molecule type" value="Genomic_DNA"/>
</dbReference>
<protein>
    <recommendedName>
        <fullName evidence="5">Surface/cell-adhesion protein</fullName>
    </recommendedName>
</protein>
<dbReference type="SUPFAM" id="SSF48239">
    <property type="entry name" value="Terpenoid cyclases/Protein prenyltransferases"/>
    <property type="match status" value="1"/>
</dbReference>
<dbReference type="CDD" id="cd00688">
    <property type="entry name" value="ISOPREN_C2_like"/>
    <property type="match status" value="1"/>
</dbReference>
<feature type="region of interest" description="Disordered" evidence="1">
    <location>
        <begin position="123"/>
        <end position="271"/>
    </location>
</feature>
<dbReference type="Proteomes" id="UP001224418">
    <property type="component" value="Unassembled WGS sequence"/>
</dbReference>
<dbReference type="RefSeq" id="WP_307357056.1">
    <property type="nucleotide sequence ID" value="NZ_JAUSWN010000030.1"/>
</dbReference>
<dbReference type="Gene3D" id="1.50.10.20">
    <property type="match status" value="1"/>
</dbReference>
<sequence length="663" mass="77287">MKKKRVGIIIVILLVVVGGLWIYQNTKKDVATNGLENQSKKINDSKKKEKDVKDQEKDIKPKSLYEKESKDKGEKKVKESLEQKSKDQNIKSDDTLLSKNINKGKNEINIKSIAKKQNNSYQLNKDKLVENKINRSKYKNNNKNYIEKENNKPKEESKKRDKNKKKDKEKEESKKKDKDKEKDKEKEESKEKDKDKEKDKEKEESKKKDKDKEKDKEKEESKKRDKDKEKDKEKEESKEKDKDKEKDKEKEESKEKDKDKQENKEEVGQEVDVDTLIEETVESIKSSNEFSEWDIITLKVLRADKVLNEIEDKKQDILNNVYNDLRSQGNNYSLLNYVKSTLVILSCDENPYKFHGINLVEKLRDMVNKKDKHINAELWGVLTLEILEEDYNKQDVIDYLIKEQKEDGGFALLKGMHTSEELPDLTAMAICALDIAGKDSSDSIMIKGDQFLKKSLARLDQYKNEQNSESLAQILMASVCLNNDINEYKVNNKNILQNIMDYKHPSGYFKHVLEEDEGNRMATQQVLMALGFKKYGTNAYKNLRPLNHLPKPDVDEKDKTENKEDKTENKEDKTQKIEIKIDYIKATIDKNNGGEVIFENAKEFEKISLIIFDVHDNIAYINDLKLGSKDDRLKFNLDKGKYRGIIKLQGGSKVNIPTFEIDK</sequence>
<organism evidence="3 4">
    <name type="scientific">Hathewaya limosa</name>
    <name type="common">Clostridium limosum</name>
    <dbReference type="NCBI Taxonomy" id="1536"/>
    <lineage>
        <taxon>Bacteria</taxon>
        <taxon>Bacillati</taxon>
        <taxon>Bacillota</taxon>
        <taxon>Clostridia</taxon>
        <taxon>Eubacteriales</taxon>
        <taxon>Clostridiaceae</taxon>
        <taxon>Hathewaya</taxon>
    </lineage>
</organism>
<feature type="compositionally biased region" description="Basic and acidic residues" evidence="1">
    <location>
        <begin position="38"/>
        <end position="96"/>
    </location>
</feature>
<feature type="compositionally biased region" description="Basic and acidic residues" evidence="1">
    <location>
        <begin position="550"/>
        <end position="572"/>
    </location>
</feature>
<dbReference type="InterPro" id="IPR008930">
    <property type="entry name" value="Terpenoid_cyclase/PrenylTrfase"/>
</dbReference>
<evidence type="ECO:0000313" key="4">
    <source>
        <dbReference type="Proteomes" id="UP001224418"/>
    </source>
</evidence>
<proteinExistence type="predicted"/>
<comment type="caution">
    <text evidence="3">The sequence shown here is derived from an EMBL/GenBank/DDBJ whole genome shotgun (WGS) entry which is preliminary data.</text>
</comment>
<feature type="region of interest" description="Disordered" evidence="1">
    <location>
        <begin position="543"/>
        <end position="572"/>
    </location>
</feature>
<feature type="compositionally biased region" description="Basic and acidic residues" evidence="1">
    <location>
        <begin position="124"/>
        <end position="133"/>
    </location>
</feature>